<keyword evidence="3" id="KW-1185">Reference proteome</keyword>
<organism evidence="2 3">
    <name type="scientific">Paenibacillus herberti</name>
    <dbReference type="NCBI Taxonomy" id="1619309"/>
    <lineage>
        <taxon>Bacteria</taxon>
        <taxon>Bacillati</taxon>
        <taxon>Bacillota</taxon>
        <taxon>Bacilli</taxon>
        <taxon>Bacillales</taxon>
        <taxon>Paenibacillaceae</taxon>
        <taxon>Paenibacillus</taxon>
    </lineage>
</organism>
<evidence type="ECO:0000313" key="2">
    <source>
        <dbReference type="EMBL" id="OXM16198.1"/>
    </source>
</evidence>
<dbReference type="RefSeq" id="WP_089523282.1">
    <property type="nucleotide sequence ID" value="NZ_NMUQ01000001.1"/>
</dbReference>
<dbReference type="AlphaFoldDB" id="A0A229P265"/>
<accession>A0A229P265</accession>
<protein>
    <recommendedName>
        <fullName evidence="1">Nudix hydrolase domain-containing protein</fullName>
    </recommendedName>
</protein>
<dbReference type="SUPFAM" id="SSF55811">
    <property type="entry name" value="Nudix"/>
    <property type="match status" value="1"/>
</dbReference>
<dbReference type="Pfam" id="PF00293">
    <property type="entry name" value="NUDIX"/>
    <property type="match status" value="1"/>
</dbReference>
<dbReference type="InterPro" id="IPR000086">
    <property type="entry name" value="NUDIX_hydrolase_dom"/>
</dbReference>
<name>A0A229P265_9BACL</name>
<dbReference type="OrthoDB" id="7376250at2"/>
<dbReference type="EMBL" id="NMUQ01000001">
    <property type="protein sequence ID" value="OXM16198.1"/>
    <property type="molecule type" value="Genomic_DNA"/>
</dbReference>
<gene>
    <name evidence="2" type="ORF">CGZ75_05760</name>
</gene>
<comment type="caution">
    <text evidence="2">The sequence shown here is derived from an EMBL/GenBank/DDBJ whole genome shotgun (WGS) entry which is preliminary data.</text>
</comment>
<sequence length="130" mass="15045">MFPTYEYGEDSKSAVIREVKEEINLDINEVKLLGIIELIFPYYGDIGHEFDFIYEGKFIDKAAYKQATIRGNEGDKTFTATWKKISDFRDDESLMLVPQGLYEMLTNQGNSNSVVINQIKHVNTKDFLKF</sequence>
<dbReference type="Gene3D" id="3.90.79.10">
    <property type="entry name" value="Nucleoside Triphosphate Pyrophosphohydrolase"/>
    <property type="match status" value="1"/>
</dbReference>
<evidence type="ECO:0000259" key="1">
    <source>
        <dbReference type="Pfam" id="PF00293"/>
    </source>
</evidence>
<proteinExistence type="predicted"/>
<reference evidence="2 3" key="1">
    <citation type="submission" date="2017-07" db="EMBL/GenBank/DDBJ databases">
        <title>Paenibacillus herberti R33 genome sequencing and assembly.</title>
        <authorList>
            <person name="Su W."/>
        </authorList>
    </citation>
    <scope>NUCLEOTIDE SEQUENCE [LARGE SCALE GENOMIC DNA]</scope>
    <source>
        <strain evidence="2 3">R33</strain>
    </source>
</reference>
<feature type="domain" description="Nudix hydrolase" evidence="1">
    <location>
        <begin position="6"/>
        <end position="88"/>
    </location>
</feature>
<dbReference type="Proteomes" id="UP000215145">
    <property type="component" value="Unassembled WGS sequence"/>
</dbReference>
<evidence type="ECO:0000313" key="3">
    <source>
        <dbReference type="Proteomes" id="UP000215145"/>
    </source>
</evidence>
<dbReference type="InterPro" id="IPR015797">
    <property type="entry name" value="NUDIX_hydrolase-like_dom_sf"/>
</dbReference>